<dbReference type="GO" id="GO:0006950">
    <property type="term" value="P:response to stress"/>
    <property type="evidence" value="ECO:0007669"/>
    <property type="project" value="TreeGrafter"/>
</dbReference>
<dbReference type="GO" id="GO:0003677">
    <property type="term" value="F:DNA binding"/>
    <property type="evidence" value="ECO:0007669"/>
    <property type="project" value="UniProtKB-KW"/>
</dbReference>
<dbReference type="OrthoDB" id="3254893at2"/>
<dbReference type="InterPro" id="IPR036388">
    <property type="entry name" value="WH-like_DNA-bd_sf"/>
</dbReference>
<dbReference type="AlphaFoldDB" id="A0A6B8RNQ7"/>
<dbReference type="SMART" id="SM00347">
    <property type="entry name" value="HTH_MARR"/>
    <property type="match status" value="1"/>
</dbReference>
<protein>
    <submittedName>
        <fullName evidence="5">MarR family transcriptional regulator</fullName>
    </submittedName>
</protein>
<evidence type="ECO:0000256" key="3">
    <source>
        <dbReference type="ARBA" id="ARBA00023163"/>
    </source>
</evidence>
<dbReference type="KEGG" id="ppsc:EHS13_22610"/>
<accession>A0A6B8RNQ7</accession>
<keyword evidence="6" id="KW-1185">Reference proteome</keyword>
<dbReference type="InterPro" id="IPR000835">
    <property type="entry name" value="HTH_MarR-typ"/>
</dbReference>
<organism evidence="5 6">
    <name type="scientific">Paenibacillus psychroresistens</name>
    <dbReference type="NCBI Taxonomy" id="1778678"/>
    <lineage>
        <taxon>Bacteria</taxon>
        <taxon>Bacillati</taxon>
        <taxon>Bacillota</taxon>
        <taxon>Bacilli</taxon>
        <taxon>Bacillales</taxon>
        <taxon>Paenibacillaceae</taxon>
        <taxon>Paenibacillus</taxon>
    </lineage>
</organism>
<name>A0A6B8RNQ7_9BACL</name>
<sequence length="156" mass="17852">MSSHDEAYKDQLLIQMQSSLETLSMQIKQEIQQMNEPDNLAGGQFYLLHNLSQKGTINASEVANMIGITSGAVTGMTDKLVSMGLITRERSETDRRVVLFSITDRGNETIKRIRDRRFKRITELFRQINNSELETTINVFDKITSLLENGKNIRRD</sequence>
<reference evidence="6" key="1">
    <citation type="submission" date="2018-11" db="EMBL/GenBank/DDBJ databases">
        <title>Complete genome sequence of Paenibacillus sp. ML311-T8.</title>
        <authorList>
            <person name="Nam Y.-D."/>
            <person name="Kang J."/>
            <person name="Chung W.-H."/>
            <person name="Park Y.S."/>
        </authorList>
    </citation>
    <scope>NUCLEOTIDE SEQUENCE [LARGE SCALE GENOMIC DNA]</scope>
    <source>
        <strain evidence="6">ML311-T8</strain>
    </source>
</reference>
<dbReference type="PRINTS" id="PR00598">
    <property type="entry name" value="HTHMARR"/>
</dbReference>
<feature type="domain" description="HTH marR-type" evidence="4">
    <location>
        <begin position="9"/>
        <end position="145"/>
    </location>
</feature>
<evidence type="ECO:0000256" key="2">
    <source>
        <dbReference type="ARBA" id="ARBA00023125"/>
    </source>
</evidence>
<proteinExistence type="predicted"/>
<keyword evidence="3" id="KW-0804">Transcription</keyword>
<evidence type="ECO:0000313" key="6">
    <source>
        <dbReference type="Proteomes" id="UP000426246"/>
    </source>
</evidence>
<dbReference type="InterPro" id="IPR023187">
    <property type="entry name" value="Tscrpt_reg_MarR-type_CS"/>
</dbReference>
<dbReference type="SUPFAM" id="SSF46785">
    <property type="entry name" value="Winged helix' DNA-binding domain"/>
    <property type="match status" value="1"/>
</dbReference>
<keyword evidence="1" id="KW-0805">Transcription regulation</keyword>
<dbReference type="PANTHER" id="PTHR33164">
    <property type="entry name" value="TRANSCRIPTIONAL REGULATOR, MARR FAMILY"/>
    <property type="match status" value="1"/>
</dbReference>
<dbReference type="GO" id="GO:0003700">
    <property type="term" value="F:DNA-binding transcription factor activity"/>
    <property type="evidence" value="ECO:0007669"/>
    <property type="project" value="InterPro"/>
</dbReference>
<evidence type="ECO:0000256" key="1">
    <source>
        <dbReference type="ARBA" id="ARBA00023015"/>
    </source>
</evidence>
<evidence type="ECO:0000259" key="4">
    <source>
        <dbReference type="PROSITE" id="PS50995"/>
    </source>
</evidence>
<dbReference type="RefSeq" id="WP_155702582.1">
    <property type="nucleotide sequence ID" value="NZ_CP034235.1"/>
</dbReference>
<evidence type="ECO:0000313" key="5">
    <source>
        <dbReference type="EMBL" id="QGQ97477.1"/>
    </source>
</evidence>
<gene>
    <name evidence="5" type="ORF">EHS13_22610</name>
</gene>
<dbReference type="InterPro" id="IPR036390">
    <property type="entry name" value="WH_DNA-bd_sf"/>
</dbReference>
<dbReference type="EMBL" id="CP034235">
    <property type="protein sequence ID" value="QGQ97477.1"/>
    <property type="molecule type" value="Genomic_DNA"/>
</dbReference>
<dbReference type="PANTHER" id="PTHR33164:SF99">
    <property type="entry name" value="MARR FAMILY REGULATORY PROTEIN"/>
    <property type="match status" value="1"/>
</dbReference>
<dbReference type="Pfam" id="PF01047">
    <property type="entry name" value="MarR"/>
    <property type="match status" value="1"/>
</dbReference>
<dbReference type="Proteomes" id="UP000426246">
    <property type="component" value="Chromosome"/>
</dbReference>
<dbReference type="PROSITE" id="PS50995">
    <property type="entry name" value="HTH_MARR_2"/>
    <property type="match status" value="1"/>
</dbReference>
<dbReference type="InterPro" id="IPR039422">
    <property type="entry name" value="MarR/SlyA-like"/>
</dbReference>
<dbReference type="Gene3D" id="1.10.10.10">
    <property type="entry name" value="Winged helix-like DNA-binding domain superfamily/Winged helix DNA-binding domain"/>
    <property type="match status" value="1"/>
</dbReference>
<keyword evidence="2" id="KW-0238">DNA-binding</keyword>
<dbReference type="PROSITE" id="PS01117">
    <property type="entry name" value="HTH_MARR_1"/>
    <property type="match status" value="1"/>
</dbReference>